<dbReference type="EMBL" id="JAEUBG010002663">
    <property type="protein sequence ID" value="KAH3684220.1"/>
    <property type="molecule type" value="Genomic_DNA"/>
</dbReference>
<reference evidence="1" key="2">
    <citation type="submission" date="2021-01" db="EMBL/GenBank/DDBJ databases">
        <authorList>
            <person name="Schikora-Tamarit M.A."/>
        </authorList>
    </citation>
    <scope>NUCLEOTIDE SEQUENCE</scope>
    <source>
        <strain evidence="1">CBS2887</strain>
    </source>
</reference>
<accession>A0A9P8Q765</accession>
<organism evidence="1 2">
    <name type="scientific">Wickerhamomyces pijperi</name>
    <name type="common">Yeast</name>
    <name type="synonym">Pichia pijperi</name>
    <dbReference type="NCBI Taxonomy" id="599730"/>
    <lineage>
        <taxon>Eukaryota</taxon>
        <taxon>Fungi</taxon>
        <taxon>Dikarya</taxon>
        <taxon>Ascomycota</taxon>
        <taxon>Saccharomycotina</taxon>
        <taxon>Saccharomycetes</taxon>
        <taxon>Phaffomycetales</taxon>
        <taxon>Wickerhamomycetaceae</taxon>
        <taxon>Wickerhamomyces</taxon>
    </lineage>
</organism>
<protein>
    <submittedName>
        <fullName evidence="1">Uncharacterized protein</fullName>
    </submittedName>
</protein>
<comment type="caution">
    <text evidence="1">The sequence shown here is derived from an EMBL/GenBank/DDBJ whole genome shotgun (WGS) entry which is preliminary data.</text>
</comment>
<gene>
    <name evidence="1" type="ORF">WICPIJ_004815</name>
</gene>
<name>A0A9P8Q765_WICPI</name>
<dbReference type="SUPFAM" id="SSF52047">
    <property type="entry name" value="RNI-like"/>
    <property type="match status" value="1"/>
</dbReference>
<reference evidence="1" key="1">
    <citation type="journal article" date="2021" name="Open Biol.">
        <title>Shared evolutionary footprints suggest mitochondrial oxidative damage underlies multiple complex I losses in fungi.</title>
        <authorList>
            <person name="Schikora-Tamarit M.A."/>
            <person name="Marcet-Houben M."/>
            <person name="Nosek J."/>
            <person name="Gabaldon T."/>
        </authorList>
    </citation>
    <scope>NUCLEOTIDE SEQUENCE</scope>
    <source>
        <strain evidence="1">CBS2887</strain>
    </source>
</reference>
<evidence type="ECO:0000313" key="1">
    <source>
        <dbReference type="EMBL" id="KAH3684220.1"/>
    </source>
</evidence>
<dbReference type="Proteomes" id="UP000774326">
    <property type="component" value="Unassembled WGS sequence"/>
</dbReference>
<keyword evidence="2" id="KW-1185">Reference proteome</keyword>
<dbReference type="AlphaFoldDB" id="A0A9P8Q765"/>
<proteinExistence type="predicted"/>
<sequence>MVLPVFNLNNFKDLLFIYFFQSQLIPWEPLELFSFGITSKNFNDADLHSHELDVVRCHIKDMLVSALDRCRSLQFLNLDLKNYPNAMHRRVLGSITKLKQLKFLHFADAVQEPSACF</sequence>
<evidence type="ECO:0000313" key="2">
    <source>
        <dbReference type="Proteomes" id="UP000774326"/>
    </source>
</evidence>